<evidence type="ECO:0000256" key="1">
    <source>
        <dbReference type="SAM" id="Phobius"/>
    </source>
</evidence>
<dbReference type="Pfam" id="PF02423">
    <property type="entry name" value="OCD_Mu_crystall"/>
    <property type="match status" value="1"/>
</dbReference>
<dbReference type="EMBL" id="QSTI01000001">
    <property type="protein sequence ID" value="RGM52870.1"/>
    <property type="molecule type" value="Genomic_DNA"/>
</dbReference>
<accession>A0A3E4XEJ1</accession>
<dbReference type="PANTHER" id="PTHR13812:SF19">
    <property type="entry name" value="KETIMINE REDUCTASE MU-CRYSTALLIN"/>
    <property type="match status" value="1"/>
</dbReference>
<dbReference type="PANTHER" id="PTHR13812">
    <property type="entry name" value="KETIMINE REDUCTASE MU-CRYSTALLIN"/>
    <property type="match status" value="1"/>
</dbReference>
<evidence type="ECO:0000313" key="3">
    <source>
        <dbReference type="Proteomes" id="UP000260717"/>
    </source>
</evidence>
<comment type="caution">
    <text evidence="2">The sequence shown here is derived from an EMBL/GenBank/DDBJ whole genome shotgun (WGS) entry which is preliminary data.</text>
</comment>
<sequence length="318" mass="36566">MKIIDFNTVKKICSQLNSDDYLDWIEFALQNKKDFVMPPKSRISQENGDYYAIMPCMYEKENIAMTKMIGRHLLKDKEVRSTMMSDMLLYEADTGVLKALIDGEYITTLRTGSAAAHAALMYGKDGFTTIGLIGLGNIMTVCISLLVSRLQERKLVLKLYKHNGQENRLIDRLKSFENIQFVLCDTYEETIKGSEVVISAVTRTVDNFCSDECFDEGCTVIPIMTLGFQNCDLFFDKVFTDEIEQIKGFKYFDEFKSIENTTDVLLGKKNGRENDKERILVYYYGLAIHDLYFATKILNNSMTIADTPYNYCKEKFFV</sequence>
<reference evidence="2 3" key="1">
    <citation type="submission" date="2018-08" db="EMBL/GenBank/DDBJ databases">
        <title>A genome reference for cultivated species of the human gut microbiota.</title>
        <authorList>
            <person name="Zou Y."/>
            <person name="Xue W."/>
            <person name="Luo G."/>
        </authorList>
    </citation>
    <scope>NUCLEOTIDE SEQUENCE [LARGE SCALE GENOMIC DNA]</scope>
    <source>
        <strain evidence="2 3">OM08-12AT</strain>
    </source>
</reference>
<dbReference type="SUPFAM" id="SSF51735">
    <property type="entry name" value="NAD(P)-binding Rossmann-fold domains"/>
    <property type="match status" value="1"/>
</dbReference>
<keyword evidence="1" id="KW-0812">Transmembrane</keyword>
<dbReference type="Gene3D" id="3.40.50.720">
    <property type="entry name" value="NAD(P)-binding Rossmann-like Domain"/>
    <property type="match status" value="1"/>
</dbReference>
<keyword evidence="1" id="KW-1133">Transmembrane helix</keyword>
<dbReference type="Proteomes" id="UP000260717">
    <property type="component" value="Unassembled WGS sequence"/>
</dbReference>
<keyword evidence="1" id="KW-0472">Membrane</keyword>
<name>A0A3E4XEJ1_9FIRM</name>
<protein>
    <submittedName>
        <fullName evidence="2">Ornithine cyclodeaminase</fullName>
    </submittedName>
</protein>
<proteinExistence type="predicted"/>
<dbReference type="RefSeq" id="WP_117714247.1">
    <property type="nucleotide sequence ID" value="NZ_QSTI01000001.1"/>
</dbReference>
<dbReference type="GO" id="GO:0005737">
    <property type="term" value="C:cytoplasm"/>
    <property type="evidence" value="ECO:0007669"/>
    <property type="project" value="TreeGrafter"/>
</dbReference>
<dbReference type="InterPro" id="IPR003462">
    <property type="entry name" value="ODC_Mu_crystall"/>
</dbReference>
<gene>
    <name evidence="2" type="ORF">DXC13_01295</name>
</gene>
<evidence type="ECO:0000313" key="2">
    <source>
        <dbReference type="EMBL" id="RGM52870.1"/>
    </source>
</evidence>
<dbReference type="InterPro" id="IPR023401">
    <property type="entry name" value="ODC_N"/>
</dbReference>
<dbReference type="InterPro" id="IPR036291">
    <property type="entry name" value="NAD(P)-bd_dom_sf"/>
</dbReference>
<organism evidence="2 3">
    <name type="scientific">Agathobacter rectalis</name>
    <dbReference type="NCBI Taxonomy" id="39491"/>
    <lineage>
        <taxon>Bacteria</taxon>
        <taxon>Bacillati</taxon>
        <taxon>Bacillota</taxon>
        <taxon>Clostridia</taxon>
        <taxon>Lachnospirales</taxon>
        <taxon>Lachnospiraceae</taxon>
        <taxon>Agathobacter</taxon>
    </lineage>
</organism>
<dbReference type="AlphaFoldDB" id="A0A3E4XEJ1"/>
<dbReference type="Gene3D" id="3.30.1780.10">
    <property type="entry name" value="ornithine cyclodeaminase, domain 1"/>
    <property type="match status" value="1"/>
</dbReference>
<feature type="transmembrane region" description="Helical" evidence="1">
    <location>
        <begin position="127"/>
        <end position="148"/>
    </location>
</feature>